<sequence length="124" mass="14096">MIAALAGAPEASEGPNIALLNQPLVSQGKPNFLNMMEQVTQFMWQLTQAFSPKDHFRSSEFKTISMNSPDSFDGTQVHKLRRFIQSCHSIFHNDPAIFFSDRKKVLYSTFLLTGRAGKWIEPYL</sequence>
<dbReference type="OrthoDB" id="2506111at2759"/>
<organism evidence="1 2">
    <name type="scientific">Austropuccinia psidii MF-1</name>
    <dbReference type="NCBI Taxonomy" id="1389203"/>
    <lineage>
        <taxon>Eukaryota</taxon>
        <taxon>Fungi</taxon>
        <taxon>Dikarya</taxon>
        <taxon>Basidiomycota</taxon>
        <taxon>Pucciniomycotina</taxon>
        <taxon>Pucciniomycetes</taxon>
        <taxon>Pucciniales</taxon>
        <taxon>Sphaerophragmiaceae</taxon>
        <taxon>Austropuccinia</taxon>
    </lineage>
</organism>
<evidence type="ECO:0008006" key="3">
    <source>
        <dbReference type="Google" id="ProtNLM"/>
    </source>
</evidence>
<dbReference type="AlphaFoldDB" id="A0A9Q3CPF1"/>
<protein>
    <recommendedName>
        <fullName evidence="3">DUF4939 domain-containing protein</fullName>
    </recommendedName>
</protein>
<gene>
    <name evidence="1" type="ORF">O181_027353</name>
</gene>
<dbReference type="EMBL" id="AVOT02009223">
    <property type="protein sequence ID" value="MBW0487638.1"/>
    <property type="molecule type" value="Genomic_DNA"/>
</dbReference>
<reference evidence="1" key="1">
    <citation type="submission" date="2021-03" db="EMBL/GenBank/DDBJ databases">
        <title>Draft genome sequence of rust myrtle Austropuccinia psidii MF-1, a brazilian biotype.</title>
        <authorList>
            <person name="Quecine M.C."/>
            <person name="Pachon D.M.R."/>
            <person name="Bonatelli M.L."/>
            <person name="Correr F.H."/>
            <person name="Franceschini L.M."/>
            <person name="Leite T.F."/>
            <person name="Margarido G.R.A."/>
            <person name="Almeida C.A."/>
            <person name="Ferrarezi J.A."/>
            <person name="Labate C.A."/>
        </authorList>
    </citation>
    <scope>NUCLEOTIDE SEQUENCE</scope>
    <source>
        <strain evidence="1">MF-1</strain>
    </source>
</reference>
<dbReference type="Proteomes" id="UP000765509">
    <property type="component" value="Unassembled WGS sequence"/>
</dbReference>
<name>A0A9Q3CPF1_9BASI</name>
<comment type="caution">
    <text evidence="1">The sequence shown here is derived from an EMBL/GenBank/DDBJ whole genome shotgun (WGS) entry which is preliminary data.</text>
</comment>
<accession>A0A9Q3CPF1</accession>
<keyword evidence="2" id="KW-1185">Reference proteome</keyword>
<evidence type="ECO:0000313" key="1">
    <source>
        <dbReference type="EMBL" id="MBW0487638.1"/>
    </source>
</evidence>
<proteinExistence type="predicted"/>
<evidence type="ECO:0000313" key="2">
    <source>
        <dbReference type="Proteomes" id="UP000765509"/>
    </source>
</evidence>